<keyword evidence="1" id="KW-0812">Transmembrane</keyword>
<proteinExistence type="predicted"/>
<keyword evidence="1" id="KW-0472">Membrane</keyword>
<dbReference type="RefSeq" id="WP_219059636.1">
    <property type="nucleotide sequence ID" value="NZ_JAHBBH010000062.1"/>
</dbReference>
<evidence type="ECO:0000313" key="2">
    <source>
        <dbReference type="EMBL" id="MBW3093678.1"/>
    </source>
</evidence>
<name>A0ABS6WI24_9BIFI</name>
<keyword evidence="3" id="KW-1185">Reference proteome</keyword>
<feature type="transmembrane region" description="Helical" evidence="1">
    <location>
        <begin position="345"/>
        <end position="362"/>
    </location>
</feature>
<comment type="caution">
    <text evidence="2">The sequence shown here is derived from an EMBL/GenBank/DDBJ whole genome shotgun (WGS) entry which is preliminary data.</text>
</comment>
<organism evidence="2 3">
    <name type="scientific">Bifidobacterium miconis</name>
    <dbReference type="NCBI Taxonomy" id="2834435"/>
    <lineage>
        <taxon>Bacteria</taxon>
        <taxon>Bacillati</taxon>
        <taxon>Actinomycetota</taxon>
        <taxon>Actinomycetes</taxon>
        <taxon>Bifidobacteriales</taxon>
        <taxon>Bifidobacteriaceae</taxon>
        <taxon>Bifidobacterium</taxon>
    </lineage>
</organism>
<dbReference type="EMBL" id="JAHBBH010000062">
    <property type="protein sequence ID" value="MBW3093678.1"/>
    <property type="molecule type" value="Genomic_DNA"/>
</dbReference>
<feature type="transmembrane region" description="Helical" evidence="1">
    <location>
        <begin position="26"/>
        <end position="43"/>
    </location>
</feature>
<feature type="transmembrane region" description="Helical" evidence="1">
    <location>
        <begin position="103"/>
        <end position="134"/>
    </location>
</feature>
<evidence type="ECO:0000313" key="3">
    <source>
        <dbReference type="Proteomes" id="UP000700815"/>
    </source>
</evidence>
<evidence type="ECO:0000256" key="1">
    <source>
        <dbReference type="SAM" id="Phobius"/>
    </source>
</evidence>
<feature type="transmembrane region" description="Helical" evidence="1">
    <location>
        <begin position="141"/>
        <end position="158"/>
    </location>
</feature>
<dbReference type="Proteomes" id="UP000700815">
    <property type="component" value="Unassembled WGS sequence"/>
</dbReference>
<sequence>MSTQTLQPVVSRRSSLRFAIPGQDKIVLVFVVLYAFAQVVLAVRHEPWRDESQAWLIARDATPWRIVSDLTSQEGHPALWFFVLMPFAKLGVGYWSMEMLSVVITVLAAVLLIAVKAPTIWKIVVLFTPLFWYWPSVVSRSYCLIALFAMLAAVLYPRRNRHPWAYALVAALLFQTHALTFAFAGMLALFQMIELCRQRRFPFPTLLPATSVLAALGELMGGEQPVPMTGSVLDRLKMLTSPIAGSVGGGHQTLTFAVVTMLIAAVLVVTAVRSVTAALYGLAGVVWLAFMDVVVYPISNVQKLAAWLSMLLLVVPFSAADAGQRSNAKPNARHRNISIDGTNRMASRMLVGVSLILALLLTPSTMEASYKDLTGSFSAGPALGRLLNDHTTGGTVIVPIADRGSQYAVSNALPYLTRGQVMWSMAVNGEISYVTNQFRDYWNQHGSVSDKEAPEQAAMLVDEHIARNTQTIIVACADSGQTGLDNAFSQDRRMTLLGTVDEPDVNESLRSVHGGIRCSAYAYKRD</sequence>
<feature type="transmembrane region" description="Helical" evidence="1">
    <location>
        <begin position="304"/>
        <end position="324"/>
    </location>
</feature>
<keyword evidence="1" id="KW-1133">Transmembrane helix</keyword>
<accession>A0ABS6WI24</accession>
<protein>
    <submittedName>
        <fullName evidence="2">Uncharacterized protein</fullName>
    </submittedName>
</protein>
<gene>
    <name evidence="2" type="ORF">KIH79_12280</name>
</gene>
<feature type="transmembrane region" description="Helical" evidence="1">
    <location>
        <begin position="164"/>
        <end position="189"/>
    </location>
</feature>
<reference evidence="2 3" key="1">
    <citation type="submission" date="2021-05" db="EMBL/GenBank/DDBJ databases">
        <title>Phylogenetic classification of ten novel species belonging to the genus Bifidobacterium comprising B. colchicus sp. nov., B. abeli sp. nov., B. bicoloris sp. nov., B. guerezis sp. nov., B. rosaliae sp. nov., B. santillanensis sp. nov., B. argentati sp. nov., B. amazzoni sp. nov., B. pluviali sp. nov., and B. pinnaculum sp. nov.</title>
        <authorList>
            <person name="Lugli G.A."/>
            <person name="Ruiz Garcia L."/>
            <person name="Margolles A."/>
            <person name="Ventura M."/>
        </authorList>
    </citation>
    <scope>NUCLEOTIDE SEQUENCE [LARGE SCALE GENOMIC DNA]</scope>
    <source>
        <strain evidence="2 3">82T10</strain>
    </source>
</reference>
<feature type="transmembrane region" description="Helical" evidence="1">
    <location>
        <begin position="254"/>
        <end position="272"/>
    </location>
</feature>
<feature type="transmembrane region" description="Helical" evidence="1">
    <location>
        <begin position="279"/>
        <end position="298"/>
    </location>
</feature>